<evidence type="ECO:0000313" key="1">
    <source>
        <dbReference type="EMBL" id="WIX78782.1"/>
    </source>
</evidence>
<dbReference type="RefSeq" id="WP_285969487.1">
    <property type="nucleotide sequence ID" value="NZ_CP127294.1"/>
</dbReference>
<evidence type="ECO:0000313" key="2">
    <source>
        <dbReference type="Proteomes" id="UP001236014"/>
    </source>
</evidence>
<proteinExistence type="predicted"/>
<keyword evidence="2" id="KW-1185">Reference proteome</keyword>
<reference evidence="1 2" key="1">
    <citation type="submission" date="2023-06" db="EMBL/GenBank/DDBJ databases">
        <authorList>
            <person name="Oyuntsetseg B."/>
            <person name="Kim S.B."/>
        </authorList>
    </citation>
    <scope>NUCLEOTIDE SEQUENCE [LARGE SCALE GENOMIC DNA]</scope>
    <source>
        <strain evidence="1 2">2-15</strain>
    </source>
</reference>
<dbReference type="EMBL" id="CP127294">
    <property type="protein sequence ID" value="WIX78782.1"/>
    <property type="molecule type" value="Genomic_DNA"/>
</dbReference>
<dbReference type="AlphaFoldDB" id="A0A9Y2IFG9"/>
<accession>A0A9Y2IFG9</accession>
<name>A0A9Y2IFG9_9PSEU</name>
<dbReference type="KEGG" id="acab:QRX50_46895"/>
<organism evidence="1 2">
    <name type="scientific">Amycolatopsis carbonis</name>
    <dbReference type="NCBI Taxonomy" id="715471"/>
    <lineage>
        <taxon>Bacteria</taxon>
        <taxon>Bacillati</taxon>
        <taxon>Actinomycetota</taxon>
        <taxon>Actinomycetes</taxon>
        <taxon>Pseudonocardiales</taxon>
        <taxon>Pseudonocardiaceae</taxon>
        <taxon>Amycolatopsis</taxon>
    </lineage>
</organism>
<sequence>MSIDETNGRALVRICGVEPGLAARFTVSGGGLISTKTGCDFAARRSHRAEPAPATCAIAASDGVPSEETRCFALPVNRHAEIGSVTCVGSGCGVVSIARPHCRALLDFRRRRAEFGEAARAIAAEVA</sequence>
<gene>
    <name evidence="1" type="ORF">QRX50_46895</name>
</gene>
<protein>
    <submittedName>
        <fullName evidence="1">Uncharacterized protein</fullName>
    </submittedName>
</protein>
<dbReference type="Proteomes" id="UP001236014">
    <property type="component" value="Chromosome"/>
</dbReference>